<keyword evidence="4 8" id="KW-0812">Transmembrane</keyword>
<dbReference type="EMBL" id="BNJF01000001">
    <property type="protein sequence ID" value="GHO43255.1"/>
    <property type="molecule type" value="Genomic_DNA"/>
</dbReference>
<evidence type="ECO:0000256" key="1">
    <source>
        <dbReference type="ARBA" id="ARBA00004651"/>
    </source>
</evidence>
<dbReference type="GO" id="GO:0005886">
    <property type="term" value="C:plasma membrane"/>
    <property type="evidence" value="ECO:0007669"/>
    <property type="project" value="UniProtKB-SubCell"/>
</dbReference>
<keyword evidence="10" id="KW-1185">Reference proteome</keyword>
<dbReference type="AlphaFoldDB" id="A0A8J3MPU1"/>
<feature type="transmembrane region" description="Helical" evidence="8">
    <location>
        <begin position="184"/>
        <end position="204"/>
    </location>
</feature>
<organism evidence="9 10">
    <name type="scientific">Ktedonospora formicarum</name>
    <dbReference type="NCBI Taxonomy" id="2778364"/>
    <lineage>
        <taxon>Bacteria</taxon>
        <taxon>Bacillati</taxon>
        <taxon>Chloroflexota</taxon>
        <taxon>Ktedonobacteria</taxon>
        <taxon>Ktedonobacterales</taxon>
        <taxon>Ktedonobacteraceae</taxon>
        <taxon>Ktedonospora</taxon>
    </lineage>
</organism>
<feature type="transmembrane region" description="Helical" evidence="8">
    <location>
        <begin position="373"/>
        <end position="390"/>
    </location>
</feature>
<evidence type="ECO:0000313" key="9">
    <source>
        <dbReference type="EMBL" id="GHO43255.1"/>
    </source>
</evidence>
<dbReference type="GO" id="GO:0016758">
    <property type="term" value="F:hexosyltransferase activity"/>
    <property type="evidence" value="ECO:0007669"/>
    <property type="project" value="InterPro"/>
</dbReference>
<dbReference type="Pfam" id="PF09594">
    <property type="entry name" value="GT87"/>
    <property type="match status" value="1"/>
</dbReference>
<sequence>MRMSLLQASESAESVVALQGRARARWRFPLLIVLLLVMLAYFVVVRLTAPAADTPVDNFLLLYMGGFLPYGLACAVVFCTPAPQGRWRWLELGSILLAGLVMRALLLPLEPDLSRDSWRYLWDARVTLLGYSPYAYVPADPRFHSIQDFLFVNSRYRFSPALYPPGAQGVFLISYLLAPSNLPFLKGMFVLMDLVTSGGIAYLLARRGVDWSRCLLYALCPVPIIEFALQGHVDACPVVFSVLAVIFAQETWKGSRVVTGLCIALATLTKLYPILLLVVLVRRRDWALVLTCFVTIVAAYLPYVIMGHGQIFGFFSTYASEQQPNAGPVYLLLTTWEATVKGSWARLVFFAVEGLVMGGAVLAVLWLRWHRRIGIEAGLLVLYGVIFAVSSHIFPWYTPTLLPWVALLLGFYGGKVKV</sequence>
<comment type="subcellular location">
    <subcellularLocation>
        <location evidence="1">Cell membrane</location>
        <topology evidence="1">Multi-pass membrane protein</topology>
    </subcellularLocation>
</comment>
<evidence type="ECO:0000256" key="4">
    <source>
        <dbReference type="ARBA" id="ARBA00022692"/>
    </source>
</evidence>
<accession>A0A8J3MPU1</accession>
<keyword evidence="6 8" id="KW-0472">Membrane</keyword>
<reference evidence="9" key="1">
    <citation type="submission" date="2020-10" db="EMBL/GenBank/DDBJ databases">
        <title>Taxonomic study of unclassified bacteria belonging to the class Ktedonobacteria.</title>
        <authorList>
            <person name="Yabe S."/>
            <person name="Wang C.M."/>
            <person name="Zheng Y."/>
            <person name="Sakai Y."/>
            <person name="Cavaletti L."/>
            <person name="Monciardini P."/>
            <person name="Donadio S."/>
        </authorList>
    </citation>
    <scope>NUCLEOTIDE SEQUENCE</scope>
    <source>
        <strain evidence="9">SOSP1-1</strain>
    </source>
</reference>
<feature type="transmembrane region" description="Helical" evidence="8">
    <location>
        <begin position="258"/>
        <end position="279"/>
    </location>
</feature>
<evidence type="ECO:0000256" key="3">
    <source>
        <dbReference type="ARBA" id="ARBA00022679"/>
    </source>
</evidence>
<evidence type="ECO:0000256" key="7">
    <source>
        <dbReference type="ARBA" id="ARBA00024033"/>
    </source>
</evidence>
<evidence type="ECO:0000256" key="8">
    <source>
        <dbReference type="SAM" id="Phobius"/>
    </source>
</evidence>
<feature type="transmembrane region" description="Helical" evidence="8">
    <location>
        <begin position="28"/>
        <end position="49"/>
    </location>
</feature>
<dbReference type="InterPro" id="IPR018584">
    <property type="entry name" value="GT87"/>
</dbReference>
<evidence type="ECO:0008006" key="11">
    <source>
        <dbReference type="Google" id="ProtNLM"/>
    </source>
</evidence>
<feature type="transmembrane region" description="Helical" evidence="8">
    <location>
        <begin position="61"/>
        <end position="82"/>
    </location>
</feature>
<comment type="similarity">
    <text evidence="7">Belongs to the glycosyltransferase 87 family.</text>
</comment>
<evidence type="ECO:0000256" key="6">
    <source>
        <dbReference type="ARBA" id="ARBA00023136"/>
    </source>
</evidence>
<keyword evidence="5 8" id="KW-1133">Transmembrane helix</keyword>
<protein>
    <recommendedName>
        <fullName evidence="11">DUF2029 domain-containing protein</fullName>
    </recommendedName>
</protein>
<evidence type="ECO:0000256" key="2">
    <source>
        <dbReference type="ARBA" id="ARBA00022475"/>
    </source>
</evidence>
<comment type="caution">
    <text evidence="9">The sequence shown here is derived from an EMBL/GenBank/DDBJ whole genome shotgun (WGS) entry which is preliminary data.</text>
</comment>
<name>A0A8J3MPU1_9CHLR</name>
<gene>
    <name evidence="9" type="ORF">KSX_14180</name>
</gene>
<feature type="transmembrane region" description="Helical" evidence="8">
    <location>
        <begin position="344"/>
        <end position="366"/>
    </location>
</feature>
<feature type="transmembrane region" description="Helical" evidence="8">
    <location>
        <begin position="216"/>
        <end position="246"/>
    </location>
</feature>
<evidence type="ECO:0000256" key="5">
    <source>
        <dbReference type="ARBA" id="ARBA00022989"/>
    </source>
</evidence>
<dbReference type="Proteomes" id="UP000612362">
    <property type="component" value="Unassembled WGS sequence"/>
</dbReference>
<feature type="transmembrane region" description="Helical" evidence="8">
    <location>
        <begin position="286"/>
        <end position="305"/>
    </location>
</feature>
<keyword evidence="2" id="KW-1003">Cell membrane</keyword>
<feature type="transmembrane region" description="Helical" evidence="8">
    <location>
        <begin position="89"/>
        <end position="108"/>
    </location>
</feature>
<keyword evidence="3" id="KW-0808">Transferase</keyword>
<evidence type="ECO:0000313" key="10">
    <source>
        <dbReference type="Proteomes" id="UP000612362"/>
    </source>
</evidence>
<proteinExistence type="inferred from homology"/>